<dbReference type="EMBL" id="JABELV010000079">
    <property type="protein sequence ID" value="KAG7531928.1"/>
    <property type="molecule type" value="Genomic_DNA"/>
</dbReference>
<protein>
    <submittedName>
        <fullName evidence="2">Uncharacterized protein</fullName>
    </submittedName>
</protein>
<feature type="region of interest" description="Disordered" evidence="1">
    <location>
        <begin position="649"/>
        <end position="713"/>
    </location>
</feature>
<organism evidence="2 3">
    <name type="scientific">Filobasidium floriforme</name>
    <dbReference type="NCBI Taxonomy" id="5210"/>
    <lineage>
        <taxon>Eukaryota</taxon>
        <taxon>Fungi</taxon>
        <taxon>Dikarya</taxon>
        <taxon>Basidiomycota</taxon>
        <taxon>Agaricomycotina</taxon>
        <taxon>Tremellomycetes</taxon>
        <taxon>Filobasidiales</taxon>
        <taxon>Filobasidiaceae</taxon>
        <taxon>Filobasidium</taxon>
    </lineage>
</organism>
<feature type="region of interest" description="Disordered" evidence="1">
    <location>
        <begin position="176"/>
        <end position="207"/>
    </location>
</feature>
<reference evidence="2" key="1">
    <citation type="submission" date="2020-04" db="EMBL/GenBank/DDBJ databases">
        <title>Analysis of mating type loci in Filobasidium floriforme.</title>
        <authorList>
            <person name="Nowrousian M."/>
        </authorList>
    </citation>
    <scope>NUCLEOTIDE SEQUENCE</scope>
    <source>
        <strain evidence="2">CBS 6242</strain>
    </source>
</reference>
<evidence type="ECO:0000256" key="1">
    <source>
        <dbReference type="SAM" id="MobiDB-lite"/>
    </source>
</evidence>
<gene>
    <name evidence="2" type="ORF">FFLO_03996</name>
</gene>
<sequence length="944" mass="102128">MSSYEPTIRDRVRIALALTIIQDKKNDEDLETCILRFRDHFPQIHQRHQLRRPLRLSTVQNQLHDDNHVNEHYHSQRERWQAKTRAMQAQIDSLTKQLADREADVSMLHTDLEAVQPAIASTGTGASKAPPKKKQKKPGPLANESSNIASNVDVTEREGDIGSEGVGTGAGLGAGAGATSGKKKPGKVGASQAKAAGTGTGQVQGDGEGQDGVFLMLSRKLDEVLEQATGQSASRTARLLSKLFDAPQDITHHFLPLRLQAIFLYANDLVRTCSTYLKASIEAALLPSTAKVKQGISARIQFPRKLVQTIALLLQELLPLLSKAVGEIFSEIEHLPGFDHAEFKTRWSDLKVAIGAGVIMPSIKAIKKTSDKVWAENQARLLSTRGSRTRFMSQAIGQAEANQRDIREGLVKLLLTLSRCQMAALTTKNAATGNSEDGMEHPLAEMVAFGTTTELVEILQPGPNSAAIRPRVITSGSSPHTHLGFGGPRTEEISADQETVQILLVILRTSIPYLPCYVSNGIGTIETRSDYLVEKFLKRQIEPEGIPPHRKTGVKISVSPPPGLLLGMTIRSQLVQLLSPIIQPITSALYDCFSSYKPTAQQDVSISTLLQEDRALKDALMEVAEELMLAEGEEQGGIADWAIGGIEPHGIRLNDRSPNGRTGERETIRAGGESLADTGDVKDGEKTKDNQQTTGQAKGDEVETTPKPPQDLSTVIIPNALPSVIDQPENVLAPESEAIPEQVDIVMDIAALEEMSDPTSGANHNAEAPQQLISLQNSSKIRQESEHSPALHEPVKTAGTPGIASFYNEDLLSLEPPPNILLGRDSTPMMNPPAVQEQLLVDSSSNQSPEAILETIKSFTPMAEQPVLPINPENPFRETPQLVDTSVVVTTSVSDYCLPPAKLSDGFAPLSDLQIAPGLNTARVADRGVDARGLHSSRTQADTQ</sequence>
<accession>A0A8K0JPZ7</accession>
<feature type="region of interest" description="Disordered" evidence="1">
    <location>
        <begin position="119"/>
        <end position="153"/>
    </location>
</feature>
<feature type="compositionally biased region" description="Polar residues" evidence="1">
    <location>
        <begin position="143"/>
        <end position="153"/>
    </location>
</feature>
<feature type="compositionally biased region" description="Low complexity" evidence="1">
    <location>
        <begin position="187"/>
        <end position="197"/>
    </location>
</feature>
<proteinExistence type="predicted"/>
<name>A0A8K0JPZ7_9TREE</name>
<feature type="compositionally biased region" description="Gly residues" evidence="1">
    <location>
        <begin position="198"/>
        <end position="207"/>
    </location>
</feature>
<dbReference type="Proteomes" id="UP000812966">
    <property type="component" value="Unassembled WGS sequence"/>
</dbReference>
<keyword evidence="3" id="KW-1185">Reference proteome</keyword>
<evidence type="ECO:0000313" key="3">
    <source>
        <dbReference type="Proteomes" id="UP000812966"/>
    </source>
</evidence>
<dbReference type="AlphaFoldDB" id="A0A8K0JPZ7"/>
<feature type="compositionally biased region" description="Basic and acidic residues" evidence="1">
    <location>
        <begin position="679"/>
        <end position="689"/>
    </location>
</feature>
<comment type="caution">
    <text evidence="2">The sequence shown here is derived from an EMBL/GenBank/DDBJ whole genome shotgun (WGS) entry which is preliminary data.</text>
</comment>
<evidence type="ECO:0000313" key="2">
    <source>
        <dbReference type="EMBL" id="KAG7531928.1"/>
    </source>
</evidence>